<evidence type="ECO:0000259" key="3">
    <source>
        <dbReference type="Pfam" id="PF25137"/>
    </source>
</evidence>
<organism evidence="4 5">
    <name type="scientific">Christensenella hongkongensis</name>
    <dbReference type="NCBI Taxonomy" id="270498"/>
    <lineage>
        <taxon>Bacteria</taxon>
        <taxon>Bacillati</taxon>
        <taxon>Bacillota</taxon>
        <taxon>Clostridia</taxon>
        <taxon>Christensenellales</taxon>
        <taxon>Christensenellaceae</taxon>
        <taxon>Christensenella</taxon>
    </lineage>
</organism>
<keyword evidence="1 4" id="KW-0560">Oxidoreductase</keyword>
<dbReference type="PANTHER" id="PTHR43633:SF1">
    <property type="entry name" value="ALCOHOL DEHYDROGENASE YQHD"/>
    <property type="match status" value="1"/>
</dbReference>
<sequence>MKICLKQTQKGMMAMLGNFSYCNPTKLHFGEQSIQALHDELRQYGKRVMLVYGGGSIKRNGIYDEVVGILKAEEKIIYEDAGVMPNPTVEKLYEGCKIARKNEVDLILAVGGGSVCDYAKAVSVSAYCEEDPWDKYYLRMEDVDNRIIPVGCVLTMVGTGSEMNGGSVITNHTQKKKIGHVFGENVFPKFSILNPVLTFSIPKYQMVAGFFDIMSHILEQYFSGEDDNTSDYIMEGLLRSLIHSSRIALKNPMDYEARSNIMWTATWALNTLVAKGKSTDWMVHMIGQAIGAYTDATHGMTLSAVSMAYYRFIAPYGLEKFKKYAINVWDVVPQGKTDRQIADEGLGRMESYMKELGLVMNISELGVTQNMLEDIADSTFVMQGGYKELNHGEIVEILQNSI</sequence>
<dbReference type="Gene3D" id="1.20.1090.10">
    <property type="entry name" value="Dehydroquinate synthase-like - alpha domain"/>
    <property type="match status" value="1"/>
</dbReference>
<dbReference type="Pfam" id="PF25137">
    <property type="entry name" value="ADH_Fe_C"/>
    <property type="match status" value="1"/>
</dbReference>
<dbReference type="SUPFAM" id="SSF56796">
    <property type="entry name" value="Dehydroquinate synthase-like"/>
    <property type="match status" value="1"/>
</dbReference>
<gene>
    <name evidence="4" type="ORF">CHK_1011</name>
</gene>
<dbReference type="CDD" id="cd08187">
    <property type="entry name" value="BDH"/>
    <property type="match status" value="1"/>
</dbReference>
<evidence type="ECO:0000259" key="2">
    <source>
        <dbReference type="Pfam" id="PF00465"/>
    </source>
</evidence>
<proteinExistence type="predicted"/>
<dbReference type="EMBL" id="LAYJ01000076">
    <property type="protein sequence ID" value="KKI51519.1"/>
    <property type="molecule type" value="Genomic_DNA"/>
</dbReference>
<name>A0A0M2NG71_9FIRM</name>
<evidence type="ECO:0000313" key="5">
    <source>
        <dbReference type="Proteomes" id="UP000034076"/>
    </source>
</evidence>
<dbReference type="Pfam" id="PF00465">
    <property type="entry name" value="Fe-ADH"/>
    <property type="match status" value="1"/>
</dbReference>
<dbReference type="PATRIC" id="fig|270498.16.peg.1209"/>
<evidence type="ECO:0000256" key="1">
    <source>
        <dbReference type="ARBA" id="ARBA00023002"/>
    </source>
</evidence>
<dbReference type="InterPro" id="IPR056798">
    <property type="entry name" value="ADH_Fe_C"/>
</dbReference>
<dbReference type="Proteomes" id="UP000034076">
    <property type="component" value="Unassembled WGS sequence"/>
</dbReference>
<dbReference type="STRING" id="270498.CHK_1011"/>
<feature type="domain" description="Alcohol dehydrogenase iron-type/glycerol dehydrogenase GldA" evidence="2">
    <location>
        <begin position="24"/>
        <end position="195"/>
    </location>
</feature>
<comment type="caution">
    <text evidence="4">The sequence shown here is derived from an EMBL/GenBank/DDBJ whole genome shotgun (WGS) entry which is preliminary data.</text>
</comment>
<evidence type="ECO:0000313" key="4">
    <source>
        <dbReference type="EMBL" id="KKI51519.1"/>
    </source>
</evidence>
<dbReference type="GO" id="GO:0046872">
    <property type="term" value="F:metal ion binding"/>
    <property type="evidence" value="ECO:0007669"/>
    <property type="project" value="InterPro"/>
</dbReference>
<keyword evidence="5" id="KW-1185">Reference proteome</keyword>
<dbReference type="GO" id="GO:1990362">
    <property type="term" value="F:butanol dehydrogenase (NAD+) activity"/>
    <property type="evidence" value="ECO:0007669"/>
    <property type="project" value="InterPro"/>
</dbReference>
<dbReference type="GO" id="GO:1990002">
    <property type="term" value="F:methylglyoxal reductase (NADPH) (acetol producing) activity"/>
    <property type="evidence" value="ECO:0007669"/>
    <property type="project" value="TreeGrafter"/>
</dbReference>
<dbReference type="InterPro" id="IPR044731">
    <property type="entry name" value="BDH-like"/>
</dbReference>
<protein>
    <submittedName>
        <fullName evidence="4">NADH-dependent butanol dehydrogenase A</fullName>
        <ecNumber evidence="4">1.1.1.-</ecNumber>
    </submittedName>
</protein>
<dbReference type="EC" id="1.1.1.-" evidence="4"/>
<dbReference type="PANTHER" id="PTHR43633">
    <property type="entry name" value="ALCOHOL DEHYDROGENASE YQHD"/>
    <property type="match status" value="1"/>
</dbReference>
<accession>A0A0M2NG71</accession>
<dbReference type="GO" id="GO:0008106">
    <property type="term" value="F:alcohol dehydrogenase (NADP+) activity"/>
    <property type="evidence" value="ECO:0007669"/>
    <property type="project" value="TreeGrafter"/>
</dbReference>
<dbReference type="AlphaFoldDB" id="A0A0M2NG71"/>
<reference evidence="4 5" key="1">
    <citation type="submission" date="2015-04" db="EMBL/GenBank/DDBJ databases">
        <title>Draft genome sequence of bacteremic isolate Catabacter hongkongensis type strain HKU16T.</title>
        <authorList>
            <person name="Lau S.K."/>
            <person name="Teng J.L."/>
            <person name="Huang Y."/>
            <person name="Curreem S.O."/>
            <person name="Tsui S.K."/>
            <person name="Woo P.C."/>
        </authorList>
    </citation>
    <scope>NUCLEOTIDE SEQUENCE [LARGE SCALE GENOMIC DNA]</scope>
    <source>
        <strain evidence="4 5">HKU16</strain>
    </source>
</reference>
<dbReference type="Gene3D" id="3.40.50.1970">
    <property type="match status" value="1"/>
</dbReference>
<dbReference type="GO" id="GO:0005829">
    <property type="term" value="C:cytosol"/>
    <property type="evidence" value="ECO:0007669"/>
    <property type="project" value="TreeGrafter"/>
</dbReference>
<feature type="domain" description="Fe-containing alcohol dehydrogenase-like C-terminal" evidence="3">
    <location>
        <begin position="207"/>
        <end position="401"/>
    </location>
</feature>
<dbReference type="InterPro" id="IPR001670">
    <property type="entry name" value="ADH_Fe/GldA"/>
</dbReference>
<dbReference type="FunFam" id="3.40.50.1970:FF:000003">
    <property type="entry name" value="Alcohol dehydrogenase, iron-containing"/>
    <property type="match status" value="1"/>
</dbReference>